<evidence type="ECO:0000313" key="2">
    <source>
        <dbReference type="EMBL" id="HFI90491.1"/>
    </source>
</evidence>
<evidence type="ECO:0000259" key="1">
    <source>
        <dbReference type="Pfam" id="PF00535"/>
    </source>
</evidence>
<keyword evidence="2" id="KW-0808">Transferase</keyword>
<proteinExistence type="predicted"/>
<dbReference type="EMBL" id="DSUJ01000008">
    <property type="protein sequence ID" value="HFI90491.1"/>
    <property type="molecule type" value="Genomic_DNA"/>
</dbReference>
<gene>
    <name evidence="2" type="ORF">ENS31_03045</name>
</gene>
<dbReference type="InterPro" id="IPR029044">
    <property type="entry name" value="Nucleotide-diphossugar_trans"/>
</dbReference>
<dbReference type="Gene3D" id="3.90.550.10">
    <property type="entry name" value="Spore Coat Polysaccharide Biosynthesis Protein SpsA, Chain A"/>
    <property type="match status" value="1"/>
</dbReference>
<sequence>MSNLPLVSICIPAFNSEKWIDETIQSSLNQTWQNKEIIIVDDGSTDNTWNIIENYANKYPTIIKIFRQENKGACAARNLAFEMSSGEYIQWLDSDDILASDKIGIQMNYALSDNDSSMLYCGKFGSFRKNIKNVKFKDNSLWNDLTPYEWMINYLGDVLMTQPGAWLISRYIIEITGPWNESLIKNQDGEYIFRLVSNSKFIKFTPEAIIYYRSGIHGSVSKTYSQESIDSVFRGIKKSIEVLIAKYPLTKEIENAIQNVLKVFLAKNYYSNSIIIKEAMDLLLKYNGQFNLPSEPIHFRFIKKLFGIKTALYLKNLWWNFKLKTGIGAI</sequence>
<dbReference type="SUPFAM" id="SSF53448">
    <property type="entry name" value="Nucleotide-diphospho-sugar transferases"/>
    <property type="match status" value="1"/>
</dbReference>
<dbReference type="PANTHER" id="PTHR22916">
    <property type="entry name" value="GLYCOSYLTRANSFERASE"/>
    <property type="match status" value="1"/>
</dbReference>
<dbReference type="InterPro" id="IPR001173">
    <property type="entry name" value="Glyco_trans_2-like"/>
</dbReference>
<name>A0A7V2ZIA6_9BACT</name>
<protein>
    <submittedName>
        <fullName evidence="2">Glycosyltransferase family 2 protein</fullName>
    </submittedName>
</protein>
<dbReference type="GO" id="GO:0016758">
    <property type="term" value="F:hexosyltransferase activity"/>
    <property type="evidence" value="ECO:0007669"/>
    <property type="project" value="UniProtKB-ARBA"/>
</dbReference>
<comment type="caution">
    <text evidence="2">The sequence shown here is derived from an EMBL/GenBank/DDBJ whole genome shotgun (WGS) entry which is preliminary data.</text>
</comment>
<feature type="domain" description="Glycosyltransferase 2-like" evidence="1">
    <location>
        <begin position="8"/>
        <end position="172"/>
    </location>
</feature>
<accession>A0A7V2ZIA6</accession>
<dbReference type="AlphaFoldDB" id="A0A7V2ZIA6"/>
<dbReference type="Pfam" id="PF00535">
    <property type="entry name" value="Glycos_transf_2"/>
    <property type="match status" value="1"/>
</dbReference>
<organism evidence="2">
    <name type="scientific">Ignavibacterium album</name>
    <dbReference type="NCBI Taxonomy" id="591197"/>
    <lineage>
        <taxon>Bacteria</taxon>
        <taxon>Pseudomonadati</taxon>
        <taxon>Ignavibacteriota</taxon>
        <taxon>Ignavibacteria</taxon>
        <taxon>Ignavibacteriales</taxon>
        <taxon>Ignavibacteriaceae</taxon>
        <taxon>Ignavibacterium</taxon>
    </lineage>
</organism>
<reference evidence="2" key="1">
    <citation type="journal article" date="2020" name="mSystems">
        <title>Genome- and Community-Level Interaction Insights into Carbon Utilization and Element Cycling Functions of Hydrothermarchaeota in Hydrothermal Sediment.</title>
        <authorList>
            <person name="Zhou Z."/>
            <person name="Liu Y."/>
            <person name="Xu W."/>
            <person name="Pan J."/>
            <person name="Luo Z.H."/>
            <person name="Li M."/>
        </authorList>
    </citation>
    <scope>NUCLEOTIDE SEQUENCE [LARGE SCALE GENOMIC DNA]</scope>
    <source>
        <strain evidence="2">SpSt-479</strain>
    </source>
</reference>
<dbReference type="CDD" id="cd00761">
    <property type="entry name" value="Glyco_tranf_GTA_type"/>
    <property type="match status" value="1"/>
</dbReference>